<dbReference type="GO" id="GO:0015074">
    <property type="term" value="P:DNA integration"/>
    <property type="evidence" value="ECO:0007669"/>
    <property type="project" value="InterPro"/>
</dbReference>
<dbReference type="Pfam" id="PF13276">
    <property type="entry name" value="HTH_21"/>
    <property type="match status" value="1"/>
</dbReference>
<reference evidence="2 3" key="2">
    <citation type="submission" date="2018-05" db="EMBL/GenBank/DDBJ databases">
        <authorList>
            <person name="Lanie J.A."/>
            <person name="Ng W.-L."/>
            <person name="Kazmierczak K.M."/>
            <person name="Andrzejewski T.M."/>
            <person name="Davidsen T.M."/>
            <person name="Wayne K.J."/>
            <person name="Tettelin H."/>
            <person name="Glass J.I."/>
            <person name="Rusch D."/>
            <person name="Podicherti R."/>
            <person name="Tsui H.-C.T."/>
            <person name="Winkler M.E."/>
        </authorList>
    </citation>
    <scope>NUCLEOTIDE SEQUENCE [LARGE SCALE GENOMIC DNA]</scope>
    <source>
        <strain evidence="2 3">C305</strain>
    </source>
</reference>
<name>A0A2U2XE88_9FLAO</name>
<evidence type="ECO:0000313" key="3">
    <source>
        <dbReference type="Proteomes" id="UP000245370"/>
    </source>
</evidence>
<dbReference type="PROSITE" id="PS50994">
    <property type="entry name" value="INTEGRASE"/>
    <property type="match status" value="1"/>
</dbReference>
<dbReference type="RefSeq" id="WP_109358865.1">
    <property type="nucleotide sequence ID" value="NZ_QFRJ01000003.1"/>
</dbReference>
<reference evidence="2 3" key="1">
    <citation type="submission" date="2018-05" db="EMBL/GenBank/DDBJ databases">
        <title>Brumimicrobium oceani sp. nov., isolated from coastal sediment.</title>
        <authorList>
            <person name="Kou Y."/>
        </authorList>
    </citation>
    <scope>NUCLEOTIDE SEQUENCE [LARGE SCALE GENOMIC DNA]</scope>
    <source>
        <strain evidence="2 3">C305</strain>
    </source>
</reference>
<dbReference type="AlphaFoldDB" id="A0A2U2XE88"/>
<dbReference type="GO" id="GO:0003676">
    <property type="term" value="F:nucleic acid binding"/>
    <property type="evidence" value="ECO:0007669"/>
    <property type="project" value="InterPro"/>
</dbReference>
<dbReference type="PANTHER" id="PTHR46889:SF4">
    <property type="entry name" value="TRANSPOSASE INSO FOR INSERTION SEQUENCE ELEMENT IS911B-RELATED"/>
    <property type="match status" value="1"/>
</dbReference>
<dbReference type="InterPro" id="IPR025948">
    <property type="entry name" value="HTH-like_dom"/>
</dbReference>
<dbReference type="InterPro" id="IPR001584">
    <property type="entry name" value="Integrase_cat-core"/>
</dbReference>
<dbReference type="Gene3D" id="3.30.420.10">
    <property type="entry name" value="Ribonuclease H-like superfamily/Ribonuclease H"/>
    <property type="match status" value="1"/>
</dbReference>
<evidence type="ECO:0000259" key="1">
    <source>
        <dbReference type="PROSITE" id="PS50994"/>
    </source>
</evidence>
<dbReference type="OrthoDB" id="9815231at2"/>
<dbReference type="PANTHER" id="PTHR46889">
    <property type="entry name" value="TRANSPOSASE INSF FOR INSERTION SEQUENCE IS3B-RELATED"/>
    <property type="match status" value="1"/>
</dbReference>
<dbReference type="InterPro" id="IPR050900">
    <property type="entry name" value="Transposase_IS3/IS150/IS904"/>
</dbReference>
<dbReference type="SUPFAM" id="SSF53098">
    <property type="entry name" value="Ribonuclease H-like"/>
    <property type="match status" value="1"/>
</dbReference>
<protein>
    <submittedName>
        <fullName evidence="2">IS3 family transposase</fullName>
    </submittedName>
</protein>
<dbReference type="InterPro" id="IPR036397">
    <property type="entry name" value="RNaseH_sf"/>
</dbReference>
<keyword evidence="3" id="KW-1185">Reference proteome</keyword>
<evidence type="ECO:0000313" key="2">
    <source>
        <dbReference type="EMBL" id="PWH86057.1"/>
    </source>
</evidence>
<dbReference type="Pfam" id="PF00665">
    <property type="entry name" value="rve"/>
    <property type="match status" value="1"/>
</dbReference>
<feature type="domain" description="Integrase catalytic" evidence="1">
    <location>
        <begin position="119"/>
        <end position="278"/>
    </location>
</feature>
<organism evidence="2 3">
    <name type="scientific">Brumimicrobium oceani</name>
    <dbReference type="NCBI Taxonomy" id="2100725"/>
    <lineage>
        <taxon>Bacteria</taxon>
        <taxon>Pseudomonadati</taxon>
        <taxon>Bacteroidota</taxon>
        <taxon>Flavobacteriia</taxon>
        <taxon>Flavobacteriales</taxon>
        <taxon>Crocinitomicaceae</taxon>
        <taxon>Brumimicrobium</taxon>
    </lineage>
</organism>
<dbReference type="Proteomes" id="UP000245370">
    <property type="component" value="Unassembled WGS sequence"/>
</dbReference>
<comment type="caution">
    <text evidence="2">The sequence shown here is derived from an EMBL/GenBank/DDBJ whole genome shotgun (WGS) entry which is preliminary data.</text>
</comment>
<proteinExistence type="predicted"/>
<dbReference type="InterPro" id="IPR048020">
    <property type="entry name" value="Transpos_IS3"/>
</dbReference>
<dbReference type="NCBIfam" id="NF033516">
    <property type="entry name" value="transpos_IS3"/>
    <property type="match status" value="1"/>
</dbReference>
<gene>
    <name evidence="2" type="ORF">DIT68_05740</name>
</gene>
<dbReference type="InterPro" id="IPR012337">
    <property type="entry name" value="RNaseH-like_sf"/>
</dbReference>
<accession>A0A2U2XE88</accession>
<dbReference type="EMBL" id="QFRJ01000003">
    <property type="protein sequence ID" value="PWH86057.1"/>
    <property type="molecule type" value="Genomic_DNA"/>
</dbReference>
<sequence>MSTADKRQQAVKTYPGLSLSKRCEILGVSRSTIYYKPKGESALNEILMREIDRYFLKHPYYGQERMRDYLNLDLGHNVNIKRVSRLYKLMNLRTIYQAPKTTTRDPDSYIYPYLLRNLDINRPNQVWQTDITYIPMARGFMYLAAIIDVYSRKIIAWDVSNTMTKEWVIELLEGAIKTHGKPDIHNSDQGSQYTSTEYIEVLKRNEIEISMDGRRRAIDNIYIERFWRSIKYERIYLNPPNGGVDLRNHVHEYITFYNTERRHTEIGKVPPDKLYFKKKVAS</sequence>